<dbReference type="GO" id="GO:0015031">
    <property type="term" value="P:protein transport"/>
    <property type="evidence" value="ECO:0007669"/>
    <property type="project" value="UniProtKB-KW"/>
</dbReference>
<reference evidence="13" key="1">
    <citation type="journal article" date="2017" name="Nat. Microbiol.">
        <title>Global analysis of biosynthetic gene clusters reveals vast potential of secondary metabolite production in Penicillium species.</title>
        <authorList>
            <person name="Nielsen J.C."/>
            <person name="Grijseels S."/>
            <person name="Prigent S."/>
            <person name="Ji B."/>
            <person name="Dainat J."/>
            <person name="Nielsen K.F."/>
            <person name="Frisvad J.C."/>
            <person name="Workman M."/>
            <person name="Nielsen J."/>
        </authorList>
    </citation>
    <scope>NUCLEOTIDE SEQUENCE [LARGE SCALE GENOMIC DNA]</scope>
    <source>
        <strain evidence="13">IBT 14082</strain>
    </source>
</reference>
<keyword evidence="7" id="KW-0472">Membrane</keyword>
<comment type="caution">
    <text evidence="12">The sequence shown here is derived from an EMBL/GenBank/DDBJ whole genome shotgun (WGS) entry which is preliminary data.</text>
</comment>
<keyword evidence="5" id="KW-0653">Protein transport</keyword>
<name>A0A1V6TEW3_9EURO</name>
<keyword evidence="4" id="KW-0813">Transport</keyword>
<evidence type="ECO:0000256" key="5">
    <source>
        <dbReference type="ARBA" id="ARBA00022927"/>
    </source>
</evidence>
<feature type="domain" description="Conserved oligomeric Golgi complex subunit 2 N-terminal" evidence="11">
    <location>
        <begin position="49"/>
        <end position="122"/>
    </location>
</feature>
<comment type="similarity">
    <text evidence="2">Belongs to the COG2 family.</text>
</comment>
<proteinExistence type="inferred from homology"/>
<dbReference type="GO" id="GO:0006891">
    <property type="term" value="P:intra-Golgi vesicle-mediated transport"/>
    <property type="evidence" value="ECO:0007669"/>
    <property type="project" value="TreeGrafter"/>
</dbReference>
<comment type="subcellular location">
    <subcellularLocation>
        <location evidence="1">Golgi apparatus membrane</location>
        <topology evidence="1">Peripheral membrane protein</topology>
    </subcellularLocation>
</comment>
<dbReference type="EMBL" id="MLQL01000009">
    <property type="protein sequence ID" value="OQE24917.1"/>
    <property type="molecule type" value="Genomic_DNA"/>
</dbReference>
<evidence type="ECO:0000256" key="3">
    <source>
        <dbReference type="ARBA" id="ARBA00020977"/>
    </source>
</evidence>
<dbReference type="GO" id="GO:0007030">
    <property type="term" value="P:Golgi organization"/>
    <property type="evidence" value="ECO:0007669"/>
    <property type="project" value="InterPro"/>
</dbReference>
<evidence type="ECO:0000256" key="8">
    <source>
        <dbReference type="ARBA" id="ARBA00031344"/>
    </source>
</evidence>
<dbReference type="Pfam" id="PF06148">
    <property type="entry name" value="COG2_N"/>
    <property type="match status" value="1"/>
</dbReference>
<evidence type="ECO:0000313" key="12">
    <source>
        <dbReference type="EMBL" id="OQE24917.1"/>
    </source>
</evidence>
<evidence type="ECO:0000256" key="7">
    <source>
        <dbReference type="ARBA" id="ARBA00023136"/>
    </source>
</evidence>
<dbReference type="GO" id="GO:0000139">
    <property type="term" value="C:Golgi membrane"/>
    <property type="evidence" value="ECO:0007669"/>
    <property type="project" value="UniProtKB-SubCell"/>
</dbReference>
<accession>A0A1V6TEW3</accession>
<feature type="region of interest" description="Disordered" evidence="10">
    <location>
        <begin position="186"/>
        <end position="221"/>
    </location>
</feature>
<sequence length="315" mass="35202">MLHPHVSPSVSLYIAHALPGRTMNRFQFSDSDGSSDFDEDPSGLPFPEPLSRTSFLAPDFDPANFLSSLTNRHQSLEDLRQELRGLEQFLNKELLDLVNENYQDFLSLGSSLRGGEEKVEGVKVGVLSFQRDVKAIREKVEARRQGVEELLNEKRRLRTNADIGKDLLDYADRVEELEHRLMIVDKSSQKEATQDESDTESDLYSGESADSDDDELPGGTPAISLKRMERHAQKFVYLTSIAARVGEKHPFLLAQQPRVSKIKSTVLLDLKTALEQATAGGKQGKSDARTMAVLRLYERMGEDVSAVAALKNLKL</sequence>
<gene>
    <name evidence="12" type="ORF">PENFLA_c009G03986</name>
</gene>
<dbReference type="STRING" id="254877.A0A1V6TEW3"/>
<dbReference type="PANTHER" id="PTHR12961:SF0">
    <property type="entry name" value="CONSERVED OLIGOMERIC GOLGI COMPLEX SUBUNIT 2"/>
    <property type="match status" value="1"/>
</dbReference>
<keyword evidence="6" id="KW-0333">Golgi apparatus</keyword>
<dbReference type="InterPro" id="IPR024602">
    <property type="entry name" value="COG_su2_N"/>
</dbReference>
<feature type="coiled-coil region" evidence="9">
    <location>
        <begin position="66"/>
        <end position="96"/>
    </location>
</feature>
<dbReference type="OrthoDB" id="332281at2759"/>
<organism evidence="12 13">
    <name type="scientific">Penicillium flavigenum</name>
    <dbReference type="NCBI Taxonomy" id="254877"/>
    <lineage>
        <taxon>Eukaryota</taxon>
        <taxon>Fungi</taxon>
        <taxon>Dikarya</taxon>
        <taxon>Ascomycota</taxon>
        <taxon>Pezizomycotina</taxon>
        <taxon>Eurotiomycetes</taxon>
        <taxon>Eurotiomycetidae</taxon>
        <taxon>Eurotiales</taxon>
        <taxon>Aspergillaceae</taxon>
        <taxon>Penicillium</taxon>
    </lineage>
</organism>
<dbReference type="AlphaFoldDB" id="A0A1V6TEW3"/>
<evidence type="ECO:0000256" key="4">
    <source>
        <dbReference type="ARBA" id="ARBA00022448"/>
    </source>
</evidence>
<evidence type="ECO:0000256" key="6">
    <source>
        <dbReference type="ARBA" id="ARBA00023034"/>
    </source>
</evidence>
<keyword evidence="13" id="KW-1185">Reference proteome</keyword>
<evidence type="ECO:0000313" key="13">
    <source>
        <dbReference type="Proteomes" id="UP000191342"/>
    </source>
</evidence>
<dbReference type="Proteomes" id="UP000191342">
    <property type="component" value="Unassembled WGS sequence"/>
</dbReference>
<evidence type="ECO:0000256" key="9">
    <source>
        <dbReference type="SAM" id="Coils"/>
    </source>
</evidence>
<evidence type="ECO:0000259" key="11">
    <source>
        <dbReference type="Pfam" id="PF06148"/>
    </source>
</evidence>
<evidence type="ECO:0000256" key="2">
    <source>
        <dbReference type="ARBA" id="ARBA00007603"/>
    </source>
</evidence>
<evidence type="ECO:0000256" key="10">
    <source>
        <dbReference type="SAM" id="MobiDB-lite"/>
    </source>
</evidence>
<keyword evidence="9" id="KW-0175">Coiled coil</keyword>
<evidence type="ECO:0000256" key="1">
    <source>
        <dbReference type="ARBA" id="ARBA00004395"/>
    </source>
</evidence>
<dbReference type="InterPro" id="IPR009316">
    <property type="entry name" value="COG2"/>
</dbReference>
<protein>
    <recommendedName>
        <fullName evidence="3">Conserved oligomeric Golgi complex subunit 2</fullName>
    </recommendedName>
    <alternativeName>
        <fullName evidence="8">Component of oligomeric Golgi complex 2</fullName>
    </alternativeName>
</protein>
<dbReference type="PANTHER" id="PTHR12961">
    <property type="entry name" value="CONSERVED OLIGOMERIC GOLGI COMPLEX COMPONENT 2"/>
    <property type="match status" value="1"/>
</dbReference>
<dbReference type="GO" id="GO:0017119">
    <property type="term" value="C:Golgi transport complex"/>
    <property type="evidence" value="ECO:0007669"/>
    <property type="project" value="TreeGrafter"/>
</dbReference>